<dbReference type="EMBL" id="CP022657">
    <property type="protein sequence ID" value="ASS73597.1"/>
    <property type="molecule type" value="Genomic_DNA"/>
</dbReference>
<evidence type="ECO:0000313" key="5">
    <source>
        <dbReference type="Proteomes" id="UP000214688"/>
    </source>
</evidence>
<dbReference type="Gene3D" id="3.90.1150.10">
    <property type="entry name" value="Aspartate Aminotransferase, domain 1"/>
    <property type="match status" value="1"/>
</dbReference>
<dbReference type="InterPro" id="IPR015424">
    <property type="entry name" value="PyrdxlP-dep_Trfase"/>
</dbReference>
<evidence type="ECO:0000256" key="1">
    <source>
        <dbReference type="ARBA" id="ARBA00001933"/>
    </source>
</evidence>
<sequence>MRMTDGRVEDELGADLIRHASTNYLGGHSDVLGGMLVAKKDSALIGTIRALQGAGGAEAAMKIAAQVKIFTRATSLGGTESLLEHRASIEWPDSKTPPNLMRVSVGMEHADDLIEDLEQASV</sequence>
<evidence type="ECO:0008006" key="6">
    <source>
        <dbReference type="Google" id="ProtNLM"/>
    </source>
</evidence>
<dbReference type="AlphaFoldDB" id="A0A223CWM0"/>
<dbReference type="KEGG" id="tab:CIG75_00465"/>
<dbReference type="PANTHER" id="PTHR11808:SF15">
    <property type="entry name" value="CYSTATHIONINE GAMMA-LYASE"/>
    <property type="match status" value="1"/>
</dbReference>
<protein>
    <recommendedName>
        <fullName evidence="6">Cystathionine gamma-synthase</fullName>
    </recommendedName>
</protein>
<dbReference type="GO" id="GO:0005737">
    <property type="term" value="C:cytoplasm"/>
    <property type="evidence" value="ECO:0007669"/>
    <property type="project" value="TreeGrafter"/>
</dbReference>
<keyword evidence="5" id="KW-1185">Reference proteome</keyword>
<accession>A0A223CWM0</accession>
<comment type="similarity">
    <text evidence="3">Belongs to the trans-sulfuration enzymes family.</text>
</comment>
<dbReference type="Pfam" id="PF01053">
    <property type="entry name" value="Cys_Met_Meta_PP"/>
    <property type="match status" value="1"/>
</dbReference>
<evidence type="ECO:0000256" key="2">
    <source>
        <dbReference type="ARBA" id="ARBA00022898"/>
    </source>
</evidence>
<dbReference type="Proteomes" id="UP000214688">
    <property type="component" value="Chromosome"/>
</dbReference>
<dbReference type="GO" id="GO:0004123">
    <property type="term" value="F:cystathionine gamma-lyase activity"/>
    <property type="evidence" value="ECO:0007669"/>
    <property type="project" value="TreeGrafter"/>
</dbReference>
<dbReference type="SUPFAM" id="SSF53383">
    <property type="entry name" value="PLP-dependent transferases"/>
    <property type="match status" value="1"/>
</dbReference>
<evidence type="ECO:0000256" key="3">
    <source>
        <dbReference type="RuleBase" id="RU362118"/>
    </source>
</evidence>
<evidence type="ECO:0000313" key="4">
    <source>
        <dbReference type="EMBL" id="ASS73597.1"/>
    </source>
</evidence>
<dbReference type="GO" id="GO:0019343">
    <property type="term" value="P:cysteine biosynthetic process via cystathionine"/>
    <property type="evidence" value="ECO:0007669"/>
    <property type="project" value="TreeGrafter"/>
</dbReference>
<comment type="cofactor">
    <cofactor evidence="1 3">
        <name>pyridoxal 5'-phosphate</name>
        <dbReference type="ChEBI" id="CHEBI:597326"/>
    </cofactor>
</comment>
<dbReference type="GO" id="GO:0019346">
    <property type="term" value="P:transsulfuration"/>
    <property type="evidence" value="ECO:0007669"/>
    <property type="project" value="InterPro"/>
</dbReference>
<proteinExistence type="inferred from homology"/>
<gene>
    <name evidence="4" type="ORF">CIG75_00465</name>
</gene>
<dbReference type="GO" id="GO:0030170">
    <property type="term" value="F:pyridoxal phosphate binding"/>
    <property type="evidence" value="ECO:0007669"/>
    <property type="project" value="InterPro"/>
</dbReference>
<dbReference type="InterPro" id="IPR000277">
    <property type="entry name" value="Cys/Met-Metab_PyrdxlP-dep_enz"/>
</dbReference>
<reference evidence="4 5" key="1">
    <citation type="journal article" date="2015" name="Int. J. Syst. Evol. Microbiol.">
        <title>Tumebacillus algifaecis sp. nov., isolated from decomposing algal scum.</title>
        <authorList>
            <person name="Wu Y.F."/>
            <person name="Zhang B."/>
            <person name="Xing P."/>
            <person name="Wu Q.L."/>
            <person name="Liu S.J."/>
        </authorList>
    </citation>
    <scope>NUCLEOTIDE SEQUENCE [LARGE SCALE GENOMIC DNA]</scope>
    <source>
        <strain evidence="4 5">THMBR28</strain>
    </source>
</reference>
<keyword evidence="2 3" id="KW-0663">Pyridoxal phosphate</keyword>
<dbReference type="InterPro" id="IPR015422">
    <property type="entry name" value="PyrdxlP-dep_Trfase_small"/>
</dbReference>
<name>A0A223CWM0_9BACL</name>
<dbReference type="PANTHER" id="PTHR11808">
    <property type="entry name" value="TRANS-SULFURATION ENZYME FAMILY MEMBER"/>
    <property type="match status" value="1"/>
</dbReference>
<organism evidence="4 5">
    <name type="scientific">Tumebacillus algifaecis</name>
    <dbReference type="NCBI Taxonomy" id="1214604"/>
    <lineage>
        <taxon>Bacteria</taxon>
        <taxon>Bacillati</taxon>
        <taxon>Bacillota</taxon>
        <taxon>Bacilli</taxon>
        <taxon>Bacillales</taxon>
        <taxon>Alicyclobacillaceae</taxon>
        <taxon>Tumebacillus</taxon>
    </lineage>
</organism>